<organism evidence="2 3">
    <name type="scientific">Candidatus Daviesbacteria bacterium GW2011_GWB1_41_5</name>
    <dbReference type="NCBI Taxonomy" id="1618429"/>
    <lineage>
        <taxon>Bacteria</taxon>
        <taxon>Candidatus Daviesiibacteriota</taxon>
    </lineage>
</organism>
<name>A0A0G0ZMU7_9BACT</name>
<evidence type="ECO:0000313" key="3">
    <source>
        <dbReference type="Proteomes" id="UP000034753"/>
    </source>
</evidence>
<protein>
    <submittedName>
        <fullName evidence="2">Methyltransferase type 11</fullName>
    </submittedName>
</protein>
<dbReference type="SUPFAM" id="SSF53335">
    <property type="entry name" value="S-adenosyl-L-methionine-dependent methyltransferases"/>
    <property type="match status" value="1"/>
</dbReference>
<proteinExistence type="predicted"/>
<sequence>MLKEINFWVSSLIPQKIYWHLAGLLHPWQAILENALSRKELYLRDDNIVPLFSKMHLIDKKYTVLDIGCGAGRLENFLAGQFKRCIGIDIAPSMIKLAKKYVGKKNVEFYAGNGKDLKNFDDETFDLVFSMLVFQHLPRKIFLNYLKESYRVLKNNRKIFFQISISDRKTPEPPKNHPWALRYYSSDELKQMLKNIGYRNISFHSATDQALITALK</sequence>
<dbReference type="PANTHER" id="PTHR43861">
    <property type="entry name" value="TRANS-ACONITATE 2-METHYLTRANSFERASE-RELATED"/>
    <property type="match status" value="1"/>
</dbReference>
<keyword evidence="2" id="KW-0808">Transferase</keyword>
<reference evidence="2 3" key="1">
    <citation type="journal article" date="2015" name="Nature">
        <title>rRNA introns, odd ribosomes, and small enigmatic genomes across a large radiation of phyla.</title>
        <authorList>
            <person name="Brown C.T."/>
            <person name="Hug L.A."/>
            <person name="Thomas B.C."/>
            <person name="Sharon I."/>
            <person name="Castelle C.J."/>
            <person name="Singh A."/>
            <person name="Wilkins M.J."/>
            <person name="Williams K.H."/>
            <person name="Banfield J.F."/>
        </authorList>
    </citation>
    <scope>NUCLEOTIDE SEQUENCE [LARGE SCALE GENOMIC DNA]</scope>
</reference>
<dbReference type="Pfam" id="PF08241">
    <property type="entry name" value="Methyltransf_11"/>
    <property type="match status" value="1"/>
</dbReference>
<dbReference type="EMBL" id="LCBN01000003">
    <property type="protein sequence ID" value="KKS14298.1"/>
    <property type="molecule type" value="Genomic_DNA"/>
</dbReference>
<feature type="domain" description="Methyltransferase type 11" evidence="1">
    <location>
        <begin position="65"/>
        <end position="160"/>
    </location>
</feature>
<dbReference type="Gene3D" id="3.40.50.150">
    <property type="entry name" value="Vaccinia Virus protein VP39"/>
    <property type="match status" value="1"/>
</dbReference>
<dbReference type="GO" id="GO:0008757">
    <property type="term" value="F:S-adenosylmethionine-dependent methyltransferase activity"/>
    <property type="evidence" value="ECO:0007669"/>
    <property type="project" value="InterPro"/>
</dbReference>
<dbReference type="CDD" id="cd02440">
    <property type="entry name" value="AdoMet_MTases"/>
    <property type="match status" value="1"/>
</dbReference>
<dbReference type="PANTHER" id="PTHR43861:SF1">
    <property type="entry name" value="TRANS-ACONITATE 2-METHYLTRANSFERASE"/>
    <property type="match status" value="1"/>
</dbReference>
<comment type="caution">
    <text evidence="2">The sequence shown here is derived from an EMBL/GenBank/DDBJ whole genome shotgun (WGS) entry which is preliminary data.</text>
</comment>
<evidence type="ECO:0000259" key="1">
    <source>
        <dbReference type="Pfam" id="PF08241"/>
    </source>
</evidence>
<dbReference type="GO" id="GO:0032259">
    <property type="term" value="P:methylation"/>
    <property type="evidence" value="ECO:0007669"/>
    <property type="project" value="UniProtKB-KW"/>
</dbReference>
<dbReference type="AlphaFoldDB" id="A0A0G0ZMU7"/>
<keyword evidence="2" id="KW-0489">Methyltransferase</keyword>
<accession>A0A0G0ZMU7</accession>
<evidence type="ECO:0000313" key="2">
    <source>
        <dbReference type="EMBL" id="KKS14298.1"/>
    </source>
</evidence>
<dbReference type="Proteomes" id="UP000034753">
    <property type="component" value="Unassembled WGS sequence"/>
</dbReference>
<dbReference type="InterPro" id="IPR013216">
    <property type="entry name" value="Methyltransf_11"/>
</dbReference>
<dbReference type="InterPro" id="IPR029063">
    <property type="entry name" value="SAM-dependent_MTases_sf"/>
</dbReference>
<gene>
    <name evidence="2" type="ORF">UU67_C0003G0020</name>
</gene>